<reference evidence="1" key="1">
    <citation type="submission" date="2014-09" db="EMBL/GenBank/DDBJ databases">
        <authorList>
            <person name="Magalhaes I.L.F."/>
            <person name="Oliveira U."/>
            <person name="Santos F.R."/>
            <person name="Vidigal T.H.D.A."/>
            <person name="Brescovit A.D."/>
            <person name="Santos A.J."/>
        </authorList>
    </citation>
    <scope>NUCLEOTIDE SEQUENCE</scope>
    <source>
        <tissue evidence="1">Shoot tissue taken approximately 20 cm above the soil surface</tissue>
    </source>
</reference>
<evidence type="ECO:0000313" key="1">
    <source>
        <dbReference type="EMBL" id="JAD83147.1"/>
    </source>
</evidence>
<accession>A0A0A9DHB0</accession>
<dbReference type="AlphaFoldDB" id="A0A0A9DHB0"/>
<name>A0A0A9DHB0_ARUDO</name>
<proteinExistence type="predicted"/>
<sequence length="47" mass="5776">MKTGHLAGRQLDCYIFHKVQHYIIWIITRCSKFWIKCIYTYELNNII</sequence>
<dbReference type="EMBL" id="GBRH01214748">
    <property type="protein sequence ID" value="JAD83147.1"/>
    <property type="molecule type" value="Transcribed_RNA"/>
</dbReference>
<organism evidence="1">
    <name type="scientific">Arundo donax</name>
    <name type="common">Giant reed</name>
    <name type="synonym">Donax arundinaceus</name>
    <dbReference type="NCBI Taxonomy" id="35708"/>
    <lineage>
        <taxon>Eukaryota</taxon>
        <taxon>Viridiplantae</taxon>
        <taxon>Streptophyta</taxon>
        <taxon>Embryophyta</taxon>
        <taxon>Tracheophyta</taxon>
        <taxon>Spermatophyta</taxon>
        <taxon>Magnoliopsida</taxon>
        <taxon>Liliopsida</taxon>
        <taxon>Poales</taxon>
        <taxon>Poaceae</taxon>
        <taxon>PACMAD clade</taxon>
        <taxon>Arundinoideae</taxon>
        <taxon>Arundineae</taxon>
        <taxon>Arundo</taxon>
    </lineage>
</organism>
<protein>
    <submittedName>
        <fullName evidence="1">Uncharacterized protein</fullName>
    </submittedName>
</protein>
<reference evidence="1" key="2">
    <citation type="journal article" date="2015" name="Data Brief">
        <title>Shoot transcriptome of the giant reed, Arundo donax.</title>
        <authorList>
            <person name="Barrero R.A."/>
            <person name="Guerrero F.D."/>
            <person name="Moolhuijzen P."/>
            <person name="Goolsby J.A."/>
            <person name="Tidwell J."/>
            <person name="Bellgard S.E."/>
            <person name="Bellgard M.I."/>
        </authorList>
    </citation>
    <scope>NUCLEOTIDE SEQUENCE</scope>
    <source>
        <tissue evidence="1">Shoot tissue taken approximately 20 cm above the soil surface</tissue>
    </source>
</reference>